<dbReference type="PANTHER" id="PTHR42715">
    <property type="entry name" value="BETA-GLUCOSIDASE"/>
    <property type="match status" value="1"/>
</dbReference>
<dbReference type="AlphaFoldDB" id="A0AA96J8L4"/>
<keyword evidence="4" id="KW-0326">Glycosidase</keyword>
<dbReference type="Pfam" id="PF01915">
    <property type="entry name" value="Glyco_hydro_3_C"/>
    <property type="match status" value="1"/>
</dbReference>
<dbReference type="SUPFAM" id="SSF51445">
    <property type="entry name" value="(Trans)glycosidases"/>
    <property type="match status" value="1"/>
</dbReference>
<name>A0AA96J8L4_9MICO</name>
<dbReference type="EMBL" id="CP134879">
    <property type="protein sequence ID" value="WNM25168.1"/>
    <property type="molecule type" value="Genomic_DNA"/>
</dbReference>
<evidence type="ECO:0000256" key="1">
    <source>
        <dbReference type="ARBA" id="ARBA00005336"/>
    </source>
</evidence>
<organism evidence="6 7">
    <name type="scientific">Demequina capsici</name>
    <dbReference type="NCBI Taxonomy" id="3075620"/>
    <lineage>
        <taxon>Bacteria</taxon>
        <taxon>Bacillati</taxon>
        <taxon>Actinomycetota</taxon>
        <taxon>Actinomycetes</taxon>
        <taxon>Micrococcales</taxon>
        <taxon>Demequinaceae</taxon>
        <taxon>Demequina</taxon>
    </lineage>
</organism>
<dbReference type="GO" id="GO:0004553">
    <property type="term" value="F:hydrolase activity, hydrolyzing O-glycosyl compounds"/>
    <property type="evidence" value="ECO:0007669"/>
    <property type="project" value="InterPro"/>
</dbReference>
<dbReference type="InterPro" id="IPR002772">
    <property type="entry name" value="Glyco_hydro_3_C"/>
</dbReference>
<dbReference type="InterPro" id="IPR017853">
    <property type="entry name" value="GH"/>
</dbReference>
<dbReference type="RefSeq" id="WP_313499918.1">
    <property type="nucleotide sequence ID" value="NZ_CP134879.1"/>
</dbReference>
<dbReference type="Pfam" id="PF14310">
    <property type="entry name" value="Fn3-like"/>
    <property type="match status" value="1"/>
</dbReference>
<dbReference type="Gene3D" id="3.20.20.300">
    <property type="entry name" value="Glycoside hydrolase, family 3, N-terminal domain"/>
    <property type="match status" value="1"/>
</dbReference>
<reference evidence="6 7" key="1">
    <citation type="submission" date="2023-09" db="EMBL/GenBank/DDBJ databases">
        <title>Demequina sp. a novel bacteria isolated from Capsicum annuum.</title>
        <authorList>
            <person name="Humaira Z."/>
            <person name="Lee J."/>
            <person name="Cho D."/>
        </authorList>
    </citation>
    <scope>NUCLEOTIDE SEQUENCE [LARGE SCALE GENOMIC DNA]</scope>
    <source>
        <strain evidence="6 7">OYTSA14</strain>
    </source>
</reference>
<dbReference type="SUPFAM" id="SSF52279">
    <property type="entry name" value="Beta-D-glucan exohydrolase, C-terminal domain"/>
    <property type="match status" value="1"/>
</dbReference>
<evidence type="ECO:0000313" key="6">
    <source>
        <dbReference type="EMBL" id="WNM25168.1"/>
    </source>
</evidence>
<sequence length="812" mass="86019">MDTRSITATELTLPEKAALLSGESVWDSRPLPRLGVRSLVLADGPHGVRRQLGSGDHLGINASAKATCFPTSATVANSWDPVLAERIGAALGCEAAALDVDVLLGPGLNIKRSPLGGRNFEYFSEDPLLAGVLAAGYVRGIQSQGVSASPKHFAVNSQETRRMSSDSIVDERTLREMYLAAFETVVREAAPRTIMSSYNKVNGVYAHENSHLLNDILRDEWGFDGVVVSDWGGGNDAVAAVTGGGTLEMPSPGLGSALEILAAVDAGRLTEADLDVRVNEMLALHAWAESGEAEPVDHDANHALAREAAEQSVVLLRNEGALLPLAPGTRVTVIGDFAETPRYQGAGSSLVNPTRLVTPLEALAGSGLELGTYHQGFRRDGVADDALALAAVDAAREADAVLVYLGLDETRESEGKDRDDMSLAANQIAVLERIAAVNPRVVVVLAAGSAVEMPWIDQVPAVVHGYLGGQAGAEAMLSVLTGEVNPSGRLAETYPVSLADTPTAGAFPVEQESVVYREGPYVGYRYYTTADVPVLFPFGFGLSYTTFEYADLKVTGSGATFSVTNTGDRAGAEVAQLYISRVTEGAYRPARELRGFQKVHLAAGETARITVPFDDATFRIFDVEAGAWAIDAGDYRILVGASVADIRLDAPHKVAGVAPAFRDAPEPYRTGRVVEAADADIEQLLGRALPAPVQAGARLTLGTNDPFRAMHHAKSPLGRLVAKVLRSLIARSEAKGKPDLNLYFLYNMPFRALAKMTNGMVSMAMVDSIVRIANGHFFTGFGGVVSGFFRQAGAQRRLKNVLAADAPAASES</sequence>
<feature type="domain" description="Fibronectin type III-like" evidence="5">
    <location>
        <begin position="573"/>
        <end position="643"/>
    </location>
</feature>
<dbReference type="InterPro" id="IPR001764">
    <property type="entry name" value="Glyco_hydro_3_N"/>
</dbReference>
<dbReference type="InterPro" id="IPR019800">
    <property type="entry name" value="Glyco_hydro_3_AS"/>
</dbReference>
<dbReference type="InterPro" id="IPR026891">
    <property type="entry name" value="Fn3-like"/>
</dbReference>
<dbReference type="InterPro" id="IPR050288">
    <property type="entry name" value="Cellulose_deg_GH3"/>
</dbReference>
<dbReference type="InterPro" id="IPR036962">
    <property type="entry name" value="Glyco_hydro_3_N_sf"/>
</dbReference>
<proteinExistence type="inferred from homology"/>
<keyword evidence="7" id="KW-1185">Reference proteome</keyword>
<dbReference type="SMART" id="SM01217">
    <property type="entry name" value="Fn3_like"/>
    <property type="match status" value="1"/>
</dbReference>
<gene>
    <name evidence="6" type="ORF">RN606_03200</name>
</gene>
<dbReference type="Proteomes" id="UP001304125">
    <property type="component" value="Chromosome"/>
</dbReference>
<dbReference type="PROSITE" id="PS00775">
    <property type="entry name" value="GLYCOSYL_HYDROL_F3"/>
    <property type="match status" value="1"/>
</dbReference>
<dbReference type="PANTHER" id="PTHR42715:SF10">
    <property type="entry name" value="BETA-GLUCOSIDASE"/>
    <property type="match status" value="1"/>
</dbReference>
<evidence type="ECO:0000256" key="4">
    <source>
        <dbReference type="RuleBase" id="RU361161"/>
    </source>
</evidence>
<protein>
    <submittedName>
        <fullName evidence="6">Glycoside hydrolase family 3 C-terminal domain-containing protein</fullName>
    </submittedName>
</protein>
<dbReference type="Pfam" id="PF00933">
    <property type="entry name" value="Glyco_hydro_3"/>
    <property type="match status" value="1"/>
</dbReference>
<comment type="similarity">
    <text evidence="1 4">Belongs to the glycosyl hydrolase 3 family.</text>
</comment>
<dbReference type="Gene3D" id="2.60.40.10">
    <property type="entry name" value="Immunoglobulins"/>
    <property type="match status" value="1"/>
</dbReference>
<evidence type="ECO:0000313" key="7">
    <source>
        <dbReference type="Proteomes" id="UP001304125"/>
    </source>
</evidence>
<dbReference type="PRINTS" id="PR00133">
    <property type="entry name" value="GLHYDRLASE3"/>
</dbReference>
<keyword evidence="2 4" id="KW-0378">Hydrolase</keyword>
<dbReference type="InterPro" id="IPR013783">
    <property type="entry name" value="Ig-like_fold"/>
</dbReference>
<evidence type="ECO:0000256" key="2">
    <source>
        <dbReference type="ARBA" id="ARBA00022801"/>
    </source>
</evidence>
<keyword evidence="3" id="KW-0119">Carbohydrate metabolism</keyword>
<accession>A0AA96J8L4</accession>
<dbReference type="Gene3D" id="3.40.50.1700">
    <property type="entry name" value="Glycoside hydrolase family 3 C-terminal domain"/>
    <property type="match status" value="1"/>
</dbReference>
<evidence type="ECO:0000256" key="3">
    <source>
        <dbReference type="ARBA" id="ARBA00023277"/>
    </source>
</evidence>
<dbReference type="InterPro" id="IPR036881">
    <property type="entry name" value="Glyco_hydro_3_C_sf"/>
</dbReference>
<evidence type="ECO:0000259" key="5">
    <source>
        <dbReference type="SMART" id="SM01217"/>
    </source>
</evidence>
<dbReference type="GO" id="GO:0005975">
    <property type="term" value="P:carbohydrate metabolic process"/>
    <property type="evidence" value="ECO:0007669"/>
    <property type="project" value="InterPro"/>
</dbReference>